<gene>
    <name evidence="1" type="ORF">DUNSADRAFT_1230</name>
</gene>
<comment type="caution">
    <text evidence="1">The sequence shown here is derived from an EMBL/GenBank/DDBJ whole genome shotgun (WGS) entry which is preliminary data.</text>
</comment>
<name>A0ABQ7FXV0_DUNSA</name>
<proteinExistence type="predicted"/>
<evidence type="ECO:0000313" key="1">
    <source>
        <dbReference type="EMBL" id="KAF5827168.1"/>
    </source>
</evidence>
<reference evidence="1" key="1">
    <citation type="submission" date="2017-08" db="EMBL/GenBank/DDBJ databases">
        <authorList>
            <person name="Polle J.E."/>
            <person name="Barry K."/>
            <person name="Cushman J."/>
            <person name="Schmutz J."/>
            <person name="Tran D."/>
            <person name="Hathwaick L.T."/>
            <person name="Yim W.C."/>
            <person name="Jenkins J."/>
            <person name="Mckie-Krisberg Z.M."/>
            <person name="Prochnik S."/>
            <person name="Lindquist E."/>
            <person name="Dockter R.B."/>
            <person name="Adam C."/>
            <person name="Molina H."/>
            <person name="Bunkerborg J."/>
            <person name="Jin E."/>
            <person name="Buchheim M."/>
            <person name="Magnuson J."/>
        </authorList>
    </citation>
    <scope>NUCLEOTIDE SEQUENCE</scope>
    <source>
        <strain evidence="1">CCAP 19/18</strain>
    </source>
</reference>
<sequence>MKSLLWSWGEWSVFSRPRSAILFFLLFNICGLSAQGRIQPHHELILLILGGWSVFSRPRSAILFFMLFNICGLFA</sequence>
<dbReference type="EMBL" id="MU070575">
    <property type="protein sequence ID" value="KAF5827168.1"/>
    <property type="molecule type" value="Genomic_DNA"/>
</dbReference>
<evidence type="ECO:0000313" key="2">
    <source>
        <dbReference type="Proteomes" id="UP000815325"/>
    </source>
</evidence>
<protein>
    <submittedName>
        <fullName evidence="1">Uncharacterized protein</fullName>
    </submittedName>
</protein>
<keyword evidence="2" id="KW-1185">Reference proteome</keyword>
<dbReference type="Proteomes" id="UP000815325">
    <property type="component" value="Unassembled WGS sequence"/>
</dbReference>
<organism evidence="1 2">
    <name type="scientific">Dunaliella salina</name>
    <name type="common">Green alga</name>
    <name type="synonym">Protococcus salinus</name>
    <dbReference type="NCBI Taxonomy" id="3046"/>
    <lineage>
        <taxon>Eukaryota</taxon>
        <taxon>Viridiplantae</taxon>
        <taxon>Chlorophyta</taxon>
        <taxon>core chlorophytes</taxon>
        <taxon>Chlorophyceae</taxon>
        <taxon>CS clade</taxon>
        <taxon>Chlamydomonadales</taxon>
        <taxon>Dunaliellaceae</taxon>
        <taxon>Dunaliella</taxon>
    </lineage>
</organism>
<accession>A0ABQ7FXV0</accession>